<feature type="binding site" evidence="11">
    <location>
        <position position="195"/>
    </location>
    <ligand>
        <name>alpha-D-mannose 1-phosphate</name>
        <dbReference type="ChEBI" id="CHEBI:58409"/>
    </ligand>
</feature>
<comment type="subunit">
    <text evidence="4">Homodimer.</text>
</comment>
<keyword evidence="14" id="KW-1185">Reference proteome</keyword>
<evidence type="ECO:0000256" key="10">
    <source>
        <dbReference type="PIRSR" id="PIRSR605002-1"/>
    </source>
</evidence>
<evidence type="ECO:0000256" key="9">
    <source>
        <dbReference type="ARBA" id="ARBA00023235"/>
    </source>
</evidence>
<dbReference type="eggNOG" id="COG0561">
    <property type="taxonomic scope" value="Bacteria"/>
</dbReference>
<evidence type="ECO:0000256" key="7">
    <source>
        <dbReference type="ARBA" id="ARBA00022723"/>
    </source>
</evidence>
<dbReference type="InterPro" id="IPR005002">
    <property type="entry name" value="PMM"/>
</dbReference>
<dbReference type="InterPro" id="IPR006379">
    <property type="entry name" value="HAD-SF_hydro_IIB"/>
</dbReference>
<dbReference type="Gene3D" id="3.40.50.1000">
    <property type="entry name" value="HAD superfamily/HAD-like"/>
    <property type="match status" value="1"/>
</dbReference>
<dbReference type="SFLD" id="SFLDS00003">
    <property type="entry name" value="Haloacid_Dehalogenase"/>
    <property type="match status" value="1"/>
</dbReference>
<dbReference type="GO" id="GO:0046872">
    <property type="term" value="F:metal ion binding"/>
    <property type="evidence" value="ECO:0007669"/>
    <property type="project" value="UniProtKB-KW"/>
</dbReference>
<evidence type="ECO:0000256" key="5">
    <source>
        <dbReference type="ARBA" id="ARBA00012730"/>
    </source>
</evidence>
<evidence type="ECO:0000313" key="13">
    <source>
        <dbReference type="EMBL" id="KFI73283.1"/>
    </source>
</evidence>
<keyword evidence="8 12" id="KW-0460">Magnesium</keyword>
<dbReference type="InterPro" id="IPR036412">
    <property type="entry name" value="HAD-like_sf"/>
</dbReference>
<dbReference type="InterPro" id="IPR023214">
    <property type="entry name" value="HAD_sf"/>
</dbReference>
<feature type="binding site" evidence="12">
    <location>
        <position position="25"/>
    </location>
    <ligand>
        <name>Mg(2+)</name>
        <dbReference type="ChEBI" id="CHEBI:18420"/>
        <label>1</label>
    </ligand>
</feature>
<dbReference type="UniPathway" id="UPA00126">
    <property type="reaction ID" value="UER00424"/>
</dbReference>
<dbReference type="GO" id="GO:0004615">
    <property type="term" value="F:phosphomannomutase activity"/>
    <property type="evidence" value="ECO:0007669"/>
    <property type="project" value="UniProtKB-EC"/>
</dbReference>
<evidence type="ECO:0000256" key="12">
    <source>
        <dbReference type="PIRSR" id="PIRSR605002-3"/>
    </source>
</evidence>
<dbReference type="InterPro" id="IPR043169">
    <property type="entry name" value="PMM_cap"/>
</dbReference>
<keyword evidence="7 12" id="KW-0479">Metal-binding</keyword>
<evidence type="ECO:0000313" key="14">
    <source>
        <dbReference type="Proteomes" id="UP000029014"/>
    </source>
</evidence>
<comment type="caution">
    <text evidence="13">The sequence shown here is derived from an EMBL/GenBank/DDBJ whole genome shotgun (WGS) entry which is preliminary data.</text>
</comment>
<evidence type="ECO:0000256" key="6">
    <source>
        <dbReference type="ARBA" id="ARBA00022490"/>
    </source>
</evidence>
<name>A0A087BQI3_9BIFI</name>
<protein>
    <recommendedName>
        <fullName evidence="5">phosphomannomutase</fullName>
        <ecNumber evidence="5">5.4.2.8</ecNumber>
    </recommendedName>
</protein>
<dbReference type="SUPFAM" id="SSF56784">
    <property type="entry name" value="HAD-like"/>
    <property type="match status" value="1"/>
</dbReference>
<keyword evidence="6" id="KW-0963">Cytoplasm</keyword>
<gene>
    <name evidence="13" type="ORF">BMIN_1378</name>
</gene>
<dbReference type="SFLD" id="SFLDG01140">
    <property type="entry name" value="C2.B:_Phosphomannomutase_and_P"/>
    <property type="match status" value="1"/>
</dbReference>
<evidence type="ECO:0000256" key="3">
    <source>
        <dbReference type="ARBA" id="ARBA00009736"/>
    </source>
</evidence>
<dbReference type="EC" id="5.4.2.8" evidence="5"/>
<comment type="similarity">
    <text evidence="3">Belongs to the eukaryotic PMM family.</text>
</comment>
<evidence type="ECO:0000256" key="2">
    <source>
        <dbReference type="ARBA" id="ARBA00004699"/>
    </source>
</evidence>
<dbReference type="NCBIfam" id="TIGR01484">
    <property type="entry name" value="HAD-SF-IIB"/>
    <property type="match status" value="1"/>
</dbReference>
<dbReference type="GO" id="GO:0009298">
    <property type="term" value="P:GDP-mannose biosynthetic process"/>
    <property type="evidence" value="ECO:0007669"/>
    <property type="project" value="UniProtKB-UniPathway"/>
</dbReference>
<keyword evidence="9" id="KW-0413">Isomerase</keyword>
<evidence type="ECO:0000256" key="1">
    <source>
        <dbReference type="ARBA" id="ARBA00004496"/>
    </source>
</evidence>
<comment type="pathway">
    <text evidence="2">Nucleotide-sugar biosynthesis; GDP-alpha-D-mannose biosynthesis; alpha-D-mannose 1-phosphate from D-fructose 6-phosphate: step 2/2.</text>
</comment>
<evidence type="ECO:0000256" key="4">
    <source>
        <dbReference type="ARBA" id="ARBA00011738"/>
    </source>
</evidence>
<comment type="cofactor">
    <cofactor evidence="12">
        <name>Mg(2+)</name>
        <dbReference type="ChEBI" id="CHEBI:18420"/>
    </cofactor>
</comment>
<dbReference type="SFLD" id="SFLDG01143">
    <property type="entry name" value="C2.B.3:_Phosphomannomutase_Lik"/>
    <property type="match status" value="1"/>
</dbReference>
<keyword evidence="13" id="KW-0378">Hydrolase</keyword>
<dbReference type="EMBL" id="JGZD01000007">
    <property type="protein sequence ID" value="KFI73283.1"/>
    <property type="molecule type" value="Genomic_DNA"/>
</dbReference>
<dbReference type="GO" id="GO:0005737">
    <property type="term" value="C:cytoplasm"/>
    <property type="evidence" value="ECO:0007669"/>
    <property type="project" value="UniProtKB-SubCell"/>
</dbReference>
<feature type="binding site" evidence="12">
    <location>
        <position position="27"/>
    </location>
    <ligand>
        <name>Mg(2+)</name>
        <dbReference type="ChEBI" id="CHEBI:18420"/>
        <label>1</label>
    </ligand>
</feature>
<feature type="active site" description="Proton donor/acceptor" evidence="10">
    <location>
        <position position="27"/>
    </location>
</feature>
<feature type="binding site" evidence="12">
    <location>
        <position position="226"/>
    </location>
    <ligand>
        <name>Mg(2+)</name>
        <dbReference type="ChEBI" id="CHEBI:18420"/>
        <label>1</label>
    </ligand>
</feature>
<dbReference type="Proteomes" id="UP000029014">
    <property type="component" value="Unassembled WGS sequence"/>
</dbReference>
<feature type="binding site" evidence="11">
    <location>
        <position position="142"/>
    </location>
    <ligand>
        <name>alpha-D-mannose 1-phosphate</name>
        <dbReference type="ChEBI" id="CHEBI:58409"/>
    </ligand>
</feature>
<dbReference type="Gene3D" id="3.30.1240.20">
    <property type="match status" value="1"/>
</dbReference>
<dbReference type="AlphaFoldDB" id="A0A087BQI3"/>
<feature type="active site" description="Nucleophile" evidence="10">
    <location>
        <position position="25"/>
    </location>
</feature>
<feature type="binding site" evidence="11">
    <location>
        <position position="193"/>
    </location>
    <ligand>
        <name>alpha-D-mannose 1-phosphate</name>
        <dbReference type="ChEBI" id="CHEBI:58409"/>
    </ligand>
</feature>
<organism evidence="13 14">
    <name type="scientific">Bifidobacterium minimum</name>
    <dbReference type="NCBI Taxonomy" id="1693"/>
    <lineage>
        <taxon>Bacteria</taxon>
        <taxon>Bacillati</taxon>
        <taxon>Actinomycetota</taxon>
        <taxon>Actinomycetes</taxon>
        <taxon>Bifidobacteriales</taxon>
        <taxon>Bifidobacteriaceae</taxon>
        <taxon>Bifidobacterium</taxon>
    </lineage>
</organism>
<accession>A0A087BQI3</accession>
<comment type="subcellular location">
    <subcellularLocation>
        <location evidence="1">Cytoplasm</location>
    </subcellularLocation>
</comment>
<sequence length="272" mass="29384">MAIVHDPDVLASGHGPESIGAVGFDLDNTLARSKRPMTPLMASKLAGLTRMRTVAVVTGGSFSLVRSQIIDVLPESTARSSMIFMPTSGTRCYGWDGERWDCMYSHDLSEADRAAAIESLTRHAKEQGIWEEHVWGERIEDRGSQITFSALGQLAPPEAKERWDPDNSRKNRLADAVASDLPHLEVRSGGSTSVDVSDRGIDKAYAVRRLADICGIGVTDIVFVGDRMDPGGNDYPVAEAGVFAIRVSGPEQTLHVCDDLLAILHDGSHDGS</sequence>
<dbReference type="STRING" id="1693.BMIN_1378"/>
<dbReference type="Pfam" id="PF03332">
    <property type="entry name" value="PMM"/>
    <property type="match status" value="1"/>
</dbReference>
<proteinExistence type="inferred from homology"/>
<dbReference type="GO" id="GO:0016791">
    <property type="term" value="F:phosphatase activity"/>
    <property type="evidence" value="ECO:0007669"/>
    <property type="project" value="UniProtKB-ARBA"/>
</dbReference>
<dbReference type="RefSeq" id="WP_022861368.1">
    <property type="nucleotide sequence ID" value="NZ_JGZD01000007.1"/>
</dbReference>
<evidence type="ECO:0000256" key="11">
    <source>
        <dbReference type="PIRSR" id="PIRSR605002-2"/>
    </source>
</evidence>
<reference evidence="13 14" key="1">
    <citation type="submission" date="2014-03" db="EMBL/GenBank/DDBJ databases">
        <title>Genomics of Bifidobacteria.</title>
        <authorList>
            <person name="Ventura M."/>
            <person name="Milani C."/>
            <person name="Lugli G.A."/>
        </authorList>
    </citation>
    <scope>NUCLEOTIDE SEQUENCE [LARGE SCALE GENOMIC DNA]</scope>
    <source>
        <strain evidence="13 14">LMG 11592</strain>
    </source>
</reference>
<evidence type="ECO:0000256" key="8">
    <source>
        <dbReference type="ARBA" id="ARBA00022842"/>
    </source>
</evidence>